<dbReference type="OrthoDB" id="253349at2157"/>
<proteinExistence type="predicted"/>
<organism evidence="2 3">
    <name type="scientific">Haloferax marinum</name>
    <dbReference type="NCBI Taxonomy" id="2666143"/>
    <lineage>
        <taxon>Archaea</taxon>
        <taxon>Methanobacteriati</taxon>
        <taxon>Methanobacteriota</taxon>
        <taxon>Stenosarchaea group</taxon>
        <taxon>Halobacteria</taxon>
        <taxon>Halobacteriales</taxon>
        <taxon>Haloferacaceae</taxon>
        <taxon>Haloferax</taxon>
    </lineage>
</organism>
<comment type="caution">
    <text evidence="2">The sequence shown here is derived from an EMBL/GenBank/DDBJ whole genome shotgun (WGS) entry which is preliminary data.</text>
</comment>
<dbReference type="EMBL" id="WKJQ01000001">
    <property type="protein sequence ID" value="MRW97399.1"/>
    <property type="molecule type" value="Genomic_DNA"/>
</dbReference>
<sequence length="66" mass="7737">MSTHANPTYEPTLRTARSSTQTADETQDTTETDSWVARCQRQFESTRTERIHNLFDRENQSMPKMD</sequence>
<evidence type="ECO:0000313" key="2">
    <source>
        <dbReference type="EMBL" id="MRW97399.1"/>
    </source>
</evidence>
<evidence type="ECO:0000256" key="1">
    <source>
        <dbReference type="SAM" id="MobiDB-lite"/>
    </source>
</evidence>
<gene>
    <name evidence="2" type="ORF">GJR99_12550</name>
</gene>
<protein>
    <submittedName>
        <fullName evidence="2">Uncharacterized protein</fullName>
    </submittedName>
</protein>
<dbReference type="RefSeq" id="WP_151112659.1">
    <property type="nucleotide sequence ID" value="NZ_WKJQ01000001.1"/>
</dbReference>
<accession>A0A6A8G8C3</accession>
<keyword evidence="3" id="KW-1185">Reference proteome</keyword>
<dbReference type="Proteomes" id="UP000443423">
    <property type="component" value="Unassembled WGS sequence"/>
</dbReference>
<name>A0A6A8G8C3_9EURY</name>
<evidence type="ECO:0000313" key="3">
    <source>
        <dbReference type="Proteomes" id="UP000443423"/>
    </source>
</evidence>
<feature type="region of interest" description="Disordered" evidence="1">
    <location>
        <begin position="1"/>
        <end position="34"/>
    </location>
</feature>
<reference evidence="2 3" key="1">
    <citation type="submission" date="2019-11" db="EMBL/GenBank/DDBJ databases">
        <title>Whole genome sequence of Haloferax sp. MBLA0078.</title>
        <authorList>
            <person name="Seo M.-J."/>
            <person name="Cho E.-S."/>
        </authorList>
    </citation>
    <scope>NUCLEOTIDE SEQUENCE [LARGE SCALE GENOMIC DNA]</scope>
    <source>
        <strain evidence="2 3">MBLA0078</strain>
    </source>
</reference>
<dbReference type="AlphaFoldDB" id="A0A6A8G8C3"/>